<evidence type="ECO:0000313" key="4">
    <source>
        <dbReference type="WBParaSite" id="SVE_0396300.1"/>
    </source>
</evidence>
<dbReference type="Proteomes" id="UP000035680">
    <property type="component" value="Unassembled WGS sequence"/>
</dbReference>
<reference evidence="3" key="1">
    <citation type="submission" date="2014-07" db="EMBL/GenBank/DDBJ databases">
        <authorList>
            <person name="Martin A.A"/>
            <person name="De Silva N."/>
        </authorList>
    </citation>
    <scope>NUCLEOTIDE SEQUENCE</scope>
</reference>
<evidence type="ECO:0000259" key="2">
    <source>
        <dbReference type="Pfam" id="PF07707"/>
    </source>
</evidence>
<dbReference type="Pfam" id="PF24681">
    <property type="entry name" value="Kelch_KLHDC2_KLHL20_DRC7"/>
    <property type="match status" value="1"/>
</dbReference>
<protein>
    <submittedName>
        <fullName evidence="4">Spermatocyte protein spe-26 (inferred by orthology to a C. elegans protein)</fullName>
    </submittedName>
</protein>
<keyword evidence="3" id="KW-1185">Reference proteome</keyword>
<dbReference type="STRING" id="75913.A0A0K0F573"/>
<dbReference type="Gene3D" id="1.25.40.420">
    <property type="match status" value="1"/>
</dbReference>
<dbReference type="InterPro" id="IPR006652">
    <property type="entry name" value="Kelch_1"/>
</dbReference>
<dbReference type="Pfam" id="PF07707">
    <property type="entry name" value="BACK"/>
    <property type="match status" value="1"/>
</dbReference>
<dbReference type="Gene3D" id="2.120.10.80">
    <property type="entry name" value="Kelch-type beta propeller"/>
    <property type="match status" value="1"/>
</dbReference>
<accession>A0A0K0F573</accession>
<keyword evidence="1" id="KW-0880">Kelch repeat</keyword>
<dbReference type="InterPro" id="IPR011705">
    <property type="entry name" value="BACK"/>
</dbReference>
<name>A0A0K0F573_STRVS</name>
<dbReference type="WBParaSite" id="SVE_0396300.1">
    <property type="protein sequence ID" value="SVE_0396300.1"/>
    <property type="gene ID" value="SVE_0396300"/>
</dbReference>
<sequence length="579" mass="67090">MDYEYIAPPYDNLTHDVVLICHDKHLAVTTKSSTLAAEWLNLFDADYKLDFKNYGMFERLFIYTDLSIEVLRCIITFLHERKLVYNNIEELIDVIDASERFSLNQLIKTSLRNIHRASLINKSYLFWGWRIGNKYGDQNANILWREILYYTPIYYTNDKKITSGFLNLSFPELITFLKNQKLNVPSERKVLEMALFWFTHNEERYGISYQYFLSEIFGCFRIRVDMEREFAEELIKNYYPDMTLSMFPLIELTKCRYPRDVMIQLGGVRERGALSRLQIFDTRTGLWAYVRGINLPQSIANFASETIGSKIYVSGGSRNDIILNELYELDTTTYTWSRRSGMNYPRCFHRLLVYKGELYALGGKADMKATDRLSSFEKYDSKRNVWVVLKPMPVSRSDFGAVIINNYLIASGGYSGSEILSSSHIYDFNTDEWIDGPTLNIPRKGHALVQYDSNKIVAIGGAFQDARLNSCEIAGIDQQYFNEFPPLIKERSNFGGTLYNDKIYVCGGYTTTGFTSECEVFNGKEWKVSHSLPDSLSSNHLIVVKNMKCVKIFLDCPSVNLQNFQNGKHYNGRNFFSRV</sequence>
<organism evidence="3 4">
    <name type="scientific">Strongyloides venezuelensis</name>
    <name type="common">Threadworm</name>
    <dbReference type="NCBI Taxonomy" id="75913"/>
    <lineage>
        <taxon>Eukaryota</taxon>
        <taxon>Metazoa</taxon>
        <taxon>Ecdysozoa</taxon>
        <taxon>Nematoda</taxon>
        <taxon>Chromadorea</taxon>
        <taxon>Rhabditida</taxon>
        <taxon>Tylenchina</taxon>
        <taxon>Panagrolaimomorpha</taxon>
        <taxon>Strongyloidoidea</taxon>
        <taxon>Strongyloididae</taxon>
        <taxon>Strongyloides</taxon>
    </lineage>
</organism>
<dbReference type="SUPFAM" id="SSF117281">
    <property type="entry name" value="Kelch motif"/>
    <property type="match status" value="1"/>
</dbReference>
<feature type="domain" description="BACK" evidence="2">
    <location>
        <begin position="163"/>
        <end position="204"/>
    </location>
</feature>
<reference evidence="4" key="2">
    <citation type="submission" date="2015-08" db="UniProtKB">
        <authorList>
            <consortium name="WormBaseParasite"/>
        </authorList>
    </citation>
    <scope>IDENTIFICATION</scope>
</reference>
<evidence type="ECO:0000313" key="3">
    <source>
        <dbReference type="Proteomes" id="UP000035680"/>
    </source>
</evidence>
<proteinExistence type="predicted"/>
<dbReference type="PANTHER" id="PTHR45632:SF8">
    <property type="entry name" value="KELCH-LIKE PROTEIN 34"/>
    <property type="match status" value="1"/>
</dbReference>
<evidence type="ECO:0000256" key="1">
    <source>
        <dbReference type="ARBA" id="ARBA00022441"/>
    </source>
</evidence>
<dbReference type="InterPro" id="IPR015915">
    <property type="entry name" value="Kelch-typ_b-propeller"/>
</dbReference>
<dbReference type="AlphaFoldDB" id="A0A0K0F573"/>
<dbReference type="Pfam" id="PF01344">
    <property type="entry name" value="Kelch_1"/>
    <property type="match status" value="1"/>
</dbReference>
<dbReference type="SMART" id="SM00612">
    <property type="entry name" value="Kelch"/>
    <property type="match status" value="5"/>
</dbReference>
<dbReference type="PANTHER" id="PTHR45632">
    <property type="entry name" value="LD33804P"/>
    <property type="match status" value="1"/>
</dbReference>